<proteinExistence type="predicted"/>
<sequence>MLCCCCKVSTCTVQHNYRKNVFRVVNICNLRTTFKETPGPYSMSMQPKSSIGVQQR</sequence>
<protein>
    <submittedName>
        <fullName evidence="1">Uncharacterized protein</fullName>
    </submittedName>
</protein>
<dbReference type="AlphaFoldDB" id="A0A0A9CGD9"/>
<evidence type="ECO:0000313" key="1">
    <source>
        <dbReference type="EMBL" id="JAD70562.1"/>
    </source>
</evidence>
<dbReference type="EMBL" id="GBRH01227333">
    <property type="protein sequence ID" value="JAD70562.1"/>
    <property type="molecule type" value="Transcribed_RNA"/>
</dbReference>
<reference evidence="1" key="2">
    <citation type="journal article" date="2015" name="Data Brief">
        <title>Shoot transcriptome of the giant reed, Arundo donax.</title>
        <authorList>
            <person name="Barrero R.A."/>
            <person name="Guerrero F.D."/>
            <person name="Moolhuijzen P."/>
            <person name="Goolsby J.A."/>
            <person name="Tidwell J."/>
            <person name="Bellgard S.E."/>
            <person name="Bellgard M.I."/>
        </authorList>
    </citation>
    <scope>NUCLEOTIDE SEQUENCE</scope>
    <source>
        <tissue evidence="1">Shoot tissue taken approximately 20 cm above the soil surface</tissue>
    </source>
</reference>
<organism evidence="1">
    <name type="scientific">Arundo donax</name>
    <name type="common">Giant reed</name>
    <name type="synonym">Donax arundinaceus</name>
    <dbReference type="NCBI Taxonomy" id="35708"/>
    <lineage>
        <taxon>Eukaryota</taxon>
        <taxon>Viridiplantae</taxon>
        <taxon>Streptophyta</taxon>
        <taxon>Embryophyta</taxon>
        <taxon>Tracheophyta</taxon>
        <taxon>Spermatophyta</taxon>
        <taxon>Magnoliopsida</taxon>
        <taxon>Liliopsida</taxon>
        <taxon>Poales</taxon>
        <taxon>Poaceae</taxon>
        <taxon>PACMAD clade</taxon>
        <taxon>Arundinoideae</taxon>
        <taxon>Arundineae</taxon>
        <taxon>Arundo</taxon>
    </lineage>
</organism>
<name>A0A0A9CGD9_ARUDO</name>
<reference evidence="1" key="1">
    <citation type="submission" date="2014-09" db="EMBL/GenBank/DDBJ databases">
        <authorList>
            <person name="Magalhaes I.L.F."/>
            <person name="Oliveira U."/>
            <person name="Santos F.R."/>
            <person name="Vidigal T.H.D.A."/>
            <person name="Brescovit A.D."/>
            <person name="Santos A.J."/>
        </authorList>
    </citation>
    <scope>NUCLEOTIDE SEQUENCE</scope>
    <source>
        <tissue evidence="1">Shoot tissue taken approximately 20 cm above the soil surface</tissue>
    </source>
</reference>
<accession>A0A0A9CGD9</accession>